<accession>A0A4C1VRT9</accession>
<organism evidence="1 2">
    <name type="scientific">Eumeta variegata</name>
    <name type="common">Bagworm moth</name>
    <name type="synonym">Eumeta japonica</name>
    <dbReference type="NCBI Taxonomy" id="151549"/>
    <lineage>
        <taxon>Eukaryota</taxon>
        <taxon>Metazoa</taxon>
        <taxon>Ecdysozoa</taxon>
        <taxon>Arthropoda</taxon>
        <taxon>Hexapoda</taxon>
        <taxon>Insecta</taxon>
        <taxon>Pterygota</taxon>
        <taxon>Neoptera</taxon>
        <taxon>Endopterygota</taxon>
        <taxon>Lepidoptera</taxon>
        <taxon>Glossata</taxon>
        <taxon>Ditrysia</taxon>
        <taxon>Tineoidea</taxon>
        <taxon>Psychidae</taxon>
        <taxon>Oiketicinae</taxon>
        <taxon>Eumeta</taxon>
    </lineage>
</organism>
<dbReference type="EMBL" id="BGZK01000389">
    <property type="protein sequence ID" value="GBP40899.1"/>
    <property type="molecule type" value="Genomic_DNA"/>
</dbReference>
<protein>
    <submittedName>
        <fullName evidence="1">Uncharacterized protein</fullName>
    </submittedName>
</protein>
<evidence type="ECO:0000313" key="2">
    <source>
        <dbReference type="Proteomes" id="UP000299102"/>
    </source>
</evidence>
<name>A0A4C1VRT9_EUMVA</name>
<gene>
    <name evidence="1" type="ORF">EVAR_88960_1</name>
</gene>
<comment type="caution">
    <text evidence="1">The sequence shown here is derived from an EMBL/GenBank/DDBJ whole genome shotgun (WGS) entry which is preliminary data.</text>
</comment>
<reference evidence="1 2" key="1">
    <citation type="journal article" date="2019" name="Commun. Biol.">
        <title>The bagworm genome reveals a unique fibroin gene that provides high tensile strength.</title>
        <authorList>
            <person name="Kono N."/>
            <person name="Nakamura H."/>
            <person name="Ohtoshi R."/>
            <person name="Tomita M."/>
            <person name="Numata K."/>
            <person name="Arakawa K."/>
        </authorList>
    </citation>
    <scope>NUCLEOTIDE SEQUENCE [LARGE SCALE GENOMIC DNA]</scope>
</reference>
<keyword evidence="2" id="KW-1185">Reference proteome</keyword>
<proteinExistence type="predicted"/>
<dbReference type="Proteomes" id="UP000299102">
    <property type="component" value="Unassembled WGS sequence"/>
</dbReference>
<sequence>MGSRVDTIGMQATHSRMRLFDISKDGSTYFVARRSSREVNWTGELDFKSLEASSRLGMRAHNRPLELRTSYSMLRTQVFQSSCTTIGYSAPVTPAPDSRDDFDVSLLMVRMTVVNGSPVASPTSRHVRSYHDLRLHILKFRTAGASKGSLAFRTRDFGISTEYMNF</sequence>
<evidence type="ECO:0000313" key="1">
    <source>
        <dbReference type="EMBL" id="GBP40899.1"/>
    </source>
</evidence>
<dbReference type="AlphaFoldDB" id="A0A4C1VRT9"/>